<organism evidence="1 2">
    <name type="scientific">Rosa chinensis</name>
    <name type="common">China rose</name>
    <dbReference type="NCBI Taxonomy" id="74649"/>
    <lineage>
        <taxon>Eukaryota</taxon>
        <taxon>Viridiplantae</taxon>
        <taxon>Streptophyta</taxon>
        <taxon>Embryophyta</taxon>
        <taxon>Tracheophyta</taxon>
        <taxon>Spermatophyta</taxon>
        <taxon>Magnoliopsida</taxon>
        <taxon>eudicotyledons</taxon>
        <taxon>Gunneridae</taxon>
        <taxon>Pentapetalae</taxon>
        <taxon>rosids</taxon>
        <taxon>fabids</taxon>
        <taxon>Rosales</taxon>
        <taxon>Rosaceae</taxon>
        <taxon>Rosoideae</taxon>
        <taxon>Rosoideae incertae sedis</taxon>
        <taxon>Rosa</taxon>
    </lineage>
</organism>
<name>A0A2P6QJH2_ROSCH</name>
<reference evidence="1 2" key="1">
    <citation type="journal article" date="2018" name="Nat. Genet.">
        <title>The Rosa genome provides new insights in the design of modern roses.</title>
        <authorList>
            <person name="Bendahmane M."/>
        </authorList>
    </citation>
    <scope>NUCLEOTIDE SEQUENCE [LARGE SCALE GENOMIC DNA]</scope>
    <source>
        <strain evidence="2">cv. Old Blush</strain>
    </source>
</reference>
<dbReference type="STRING" id="74649.A0A2P6QJH2"/>
<comment type="caution">
    <text evidence="1">The sequence shown here is derived from an EMBL/GenBank/DDBJ whole genome shotgun (WGS) entry which is preliminary data.</text>
</comment>
<evidence type="ECO:0000313" key="1">
    <source>
        <dbReference type="EMBL" id="PRQ34331.1"/>
    </source>
</evidence>
<dbReference type="EMBL" id="PDCK01000043">
    <property type="protein sequence ID" value="PRQ34331.1"/>
    <property type="molecule type" value="Genomic_DNA"/>
</dbReference>
<dbReference type="AlphaFoldDB" id="A0A2P6QJH2"/>
<dbReference type="InterPro" id="IPR045177">
    <property type="entry name" value="FDM1-5/IDN2"/>
</dbReference>
<gene>
    <name evidence="1" type="ORF">RchiOBHm_Chr5g0067621</name>
</gene>
<dbReference type="Proteomes" id="UP000238479">
    <property type="component" value="Chromosome 5"/>
</dbReference>
<dbReference type="OMA" id="CHRFIHI"/>
<dbReference type="GO" id="GO:0080188">
    <property type="term" value="P:gene silencing by siRNA-directed DNA methylation"/>
    <property type="evidence" value="ECO:0007669"/>
    <property type="project" value="InterPro"/>
</dbReference>
<dbReference type="PANTHER" id="PTHR21596">
    <property type="entry name" value="RIBONUCLEASE P SUBUNIT P38"/>
    <property type="match status" value="1"/>
</dbReference>
<protein>
    <submittedName>
        <fullName evidence="1">Uncharacterized protein</fullName>
    </submittedName>
</protein>
<evidence type="ECO:0000313" key="2">
    <source>
        <dbReference type="Proteomes" id="UP000238479"/>
    </source>
</evidence>
<proteinExistence type="predicted"/>
<keyword evidence="2" id="KW-1185">Reference proteome</keyword>
<sequence>MEIEELNGKLEVMKHLGDEDDEAVKKKIEDMNQELGEKVKELEHLEILNQTLITKERQSNDELQEARKVLIAISYCHRFIHILKQNICTLMFLFFPTYKRQKMICNYTMFPRMKAHTV</sequence>
<accession>A0A2P6QJH2</accession>
<dbReference type="PANTHER" id="PTHR21596:SF3">
    <property type="entry name" value="FACTOR OF DNA METHYLATION 1-RELATED"/>
    <property type="match status" value="1"/>
</dbReference>
<dbReference type="Gramene" id="PRQ34331">
    <property type="protein sequence ID" value="PRQ34331"/>
    <property type="gene ID" value="RchiOBHm_Chr5g0067621"/>
</dbReference>